<dbReference type="OrthoDB" id="6143384at2759"/>
<feature type="domain" description="BMERB" evidence="1">
    <location>
        <begin position="1"/>
        <end position="78"/>
    </location>
</feature>
<sequence>MYICREKEDDLEQRFELLNRELRAMMAMEDWQKTEAQKRREKLLLEELVAIVNKRDELVQHLDSQERAIEEEEQLDRKISEGKLLKNEKKECSIQ</sequence>
<evidence type="ECO:0000259" key="1">
    <source>
        <dbReference type="PROSITE" id="PS51848"/>
    </source>
</evidence>
<dbReference type="PANTHER" id="PTHR23167">
    <property type="entry name" value="CALPONIN HOMOLOGY DOMAIN-CONTAINING PROTEIN DDB_G0272472-RELATED"/>
    <property type="match status" value="1"/>
</dbReference>
<evidence type="ECO:0000313" key="2">
    <source>
        <dbReference type="EMBL" id="VDI50034.1"/>
    </source>
</evidence>
<proteinExistence type="predicted"/>
<name>A0A8B6FM16_MYTGA</name>
<keyword evidence="3" id="KW-1185">Reference proteome</keyword>
<organism evidence="2 3">
    <name type="scientific">Mytilus galloprovincialis</name>
    <name type="common">Mediterranean mussel</name>
    <dbReference type="NCBI Taxonomy" id="29158"/>
    <lineage>
        <taxon>Eukaryota</taxon>
        <taxon>Metazoa</taxon>
        <taxon>Spiralia</taxon>
        <taxon>Lophotrochozoa</taxon>
        <taxon>Mollusca</taxon>
        <taxon>Bivalvia</taxon>
        <taxon>Autobranchia</taxon>
        <taxon>Pteriomorphia</taxon>
        <taxon>Mytilida</taxon>
        <taxon>Mytiloidea</taxon>
        <taxon>Mytilidae</taxon>
        <taxon>Mytilinae</taxon>
        <taxon>Mytilus</taxon>
    </lineage>
</organism>
<dbReference type="AlphaFoldDB" id="A0A8B6FM16"/>
<dbReference type="PANTHER" id="PTHR23167:SF46">
    <property type="entry name" value="EPS15 HOMOLOGY DOMAIN CONTAINING PROTEIN-BINDING PROTEIN 1, ISOFORM F"/>
    <property type="match status" value="1"/>
</dbReference>
<dbReference type="Proteomes" id="UP000596742">
    <property type="component" value="Unassembled WGS sequence"/>
</dbReference>
<dbReference type="SMART" id="SM01203">
    <property type="entry name" value="DUF3585"/>
    <property type="match status" value="1"/>
</dbReference>
<dbReference type="InterPro" id="IPR022735">
    <property type="entry name" value="bMERB_dom"/>
</dbReference>
<dbReference type="InterPro" id="IPR050540">
    <property type="entry name" value="F-actin_Monoox_Mical"/>
</dbReference>
<evidence type="ECO:0000313" key="3">
    <source>
        <dbReference type="Proteomes" id="UP000596742"/>
    </source>
</evidence>
<accession>A0A8B6FM16</accession>
<comment type="caution">
    <text evidence="2">The sequence shown here is derived from an EMBL/GenBank/DDBJ whole genome shotgun (WGS) entry which is preliminary data.</text>
</comment>
<gene>
    <name evidence="2" type="ORF">MGAL_10B042183</name>
</gene>
<dbReference type="PROSITE" id="PS51848">
    <property type="entry name" value="BMERB"/>
    <property type="match status" value="1"/>
</dbReference>
<protein>
    <recommendedName>
        <fullName evidence="1">BMERB domain-containing protein</fullName>
    </recommendedName>
</protein>
<dbReference type="Pfam" id="PF12130">
    <property type="entry name" value="bMERB_dom"/>
    <property type="match status" value="1"/>
</dbReference>
<reference evidence="2" key="1">
    <citation type="submission" date="2018-11" db="EMBL/GenBank/DDBJ databases">
        <authorList>
            <person name="Alioto T."/>
            <person name="Alioto T."/>
        </authorList>
    </citation>
    <scope>NUCLEOTIDE SEQUENCE</scope>
</reference>
<dbReference type="EMBL" id="UYJE01006907">
    <property type="protein sequence ID" value="VDI50034.1"/>
    <property type="molecule type" value="Genomic_DNA"/>
</dbReference>